<feature type="domain" description="Serine hydrolase" evidence="2">
    <location>
        <begin position="6"/>
        <end position="231"/>
    </location>
</feature>
<dbReference type="PANTHER" id="PTHR48070">
    <property type="entry name" value="ESTERASE OVCA2"/>
    <property type="match status" value="1"/>
</dbReference>
<dbReference type="EMBL" id="MU005785">
    <property type="protein sequence ID" value="KAF2703805.1"/>
    <property type="molecule type" value="Genomic_DNA"/>
</dbReference>
<dbReference type="PANTHER" id="PTHR48070:SF1">
    <property type="entry name" value="SERINE HYDROLASE FSH DOMAIN-CONTAINING PROTEIN"/>
    <property type="match status" value="1"/>
</dbReference>
<evidence type="ECO:0000259" key="2">
    <source>
        <dbReference type="Pfam" id="PF03959"/>
    </source>
</evidence>
<accession>A0A6G1JU78</accession>
<dbReference type="InterPro" id="IPR029058">
    <property type="entry name" value="AB_hydrolase_fold"/>
</dbReference>
<dbReference type="Proteomes" id="UP000799428">
    <property type="component" value="Unassembled WGS sequence"/>
</dbReference>
<organism evidence="3 4">
    <name type="scientific">Pleomassaria siparia CBS 279.74</name>
    <dbReference type="NCBI Taxonomy" id="1314801"/>
    <lineage>
        <taxon>Eukaryota</taxon>
        <taxon>Fungi</taxon>
        <taxon>Dikarya</taxon>
        <taxon>Ascomycota</taxon>
        <taxon>Pezizomycotina</taxon>
        <taxon>Dothideomycetes</taxon>
        <taxon>Pleosporomycetidae</taxon>
        <taxon>Pleosporales</taxon>
        <taxon>Pleomassariaceae</taxon>
        <taxon>Pleomassaria</taxon>
    </lineage>
</organism>
<keyword evidence="4" id="KW-1185">Reference proteome</keyword>
<gene>
    <name evidence="3" type="ORF">K504DRAFT_443199</name>
</gene>
<dbReference type="AlphaFoldDB" id="A0A6G1JU78"/>
<evidence type="ECO:0000256" key="1">
    <source>
        <dbReference type="ARBA" id="ARBA00022801"/>
    </source>
</evidence>
<dbReference type="Gene3D" id="3.40.50.1820">
    <property type="entry name" value="alpha/beta hydrolase"/>
    <property type="match status" value="1"/>
</dbReference>
<name>A0A6G1JU78_9PLEO</name>
<dbReference type="SUPFAM" id="SSF53474">
    <property type="entry name" value="alpha/beta-Hydrolases"/>
    <property type="match status" value="1"/>
</dbReference>
<dbReference type="GO" id="GO:0044550">
    <property type="term" value="P:secondary metabolite biosynthetic process"/>
    <property type="evidence" value="ECO:0007669"/>
    <property type="project" value="TreeGrafter"/>
</dbReference>
<dbReference type="GO" id="GO:0005737">
    <property type="term" value="C:cytoplasm"/>
    <property type="evidence" value="ECO:0007669"/>
    <property type="project" value="TreeGrafter"/>
</dbReference>
<dbReference type="InterPro" id="IPR050593">
    <property type="entry name" value="LovG"/>
</dbReference>
<protein>
    <submittedName>
        <fullName evidence="3">Phospholipase/carboxylesterase</fullName>
    </submittedName>
</protein>
<dbReference type="Pfam" id="PF03959">
    <property type="entry name" value="FSH1"/>
    <property type="match status" value="1"/>
</dbReference>
<proteinExistence type="predicted"/>
<keyword evidence="1" id="KW-0378">Hydrolase</keyword>
<evidence type="ECO:0000313" key="4">
    <source>
        <dbReference type="Proteomes" id="UP000799428"/>
    </source>
</evidence>
<evidence type="ECO:0000313" key="3">
    <source>
        <dbReference type="EMBL" id="KAF2703805.1"/>
    </source>
</evidence>
<dbReference type="InterPro" id="IPR005645">
    <property type="entry name" value="FSH-like_dom"/>
</dbReference>
<dbReference type="GO" id="GO:0016787">
    <property type="term" value="F:hydrolase activity"/>
    <property type="evidence" value="ECO:0007669"/>
    <property type="project" value="UniProtKB-KW"/>
</dbReference>
<sequence>MAMDVPRIACFHGGGSNSGIFAFQCRRLQHLLADHYELVFFDAPYEREGGPGVLPFFADYAPFRTWIAPASSSVEEEDGLDRVLYLMHSDTLRRKEEARLQGKIIEPGPWVGAMGFSQGTRVVSGLLWRQQQQQQQQQQKNPTIFNPRLEFGIVCMGSAKPMGAEQRDATTDVPRVDEEPITIPTLHLHGLRDAILPKSRDQLAIYFHHDAVRLMEINYHHAMPWYKPDVEAFVQLIKETHKRGLEVGK</sequence>
<dbReference type="OrthoDB" id="414698at2759"/>
<dbReference type="GO" id="GO:0005634">
    <property type="term" value="C:nucleus"/>
    <property type="evidence" value="ECO:0007669"/>
    <property type="project" value="TreeGrafter"/>
</dbReference>
<reference evidence="3" key="1">
    <citation type="journal article" date="2020" name="Stud. Mycol.">
        <title>101 Dothideomycetes genomes: a test case for predicting lifestyles and emergence of pathogens.</title>
        <authorList>
            <person name="Haridas S."/>
            <person name="Albert R."/>
            <person name="Binder M."/>
            <person name="Bloem J."/>
            <person name="Labutti K."/>
            <person name="Salamov A."/>
            <person name="Andreopoulos B."/>
            <person name="Baker S."/>
            <person name="Barry K."/>
            <person name="Bills G."/>
            <person name="Bluhm B."/>
            <person name="Cannon C."/>
            <person name="Castanera R."/>
            <person name="Culley D."/>
            <person name="Daum C."/>
            <person name="Ezra D."/>
            <person name="Gonzalez J."/>
            <person name="Henrissat B."/>
            <person name="Kuo A."/>
            <person name="Liang C."/>
            <person name="Lipzen A."/>
            <person name="Lutzoni F."/>
            <person name="Magnuson J."/>
            <person name="Mondo S."/>
            <person name="Nolan M."/>
            <person name="Ohm R."/>
            <person name="Pangilinan J."/>
            <person name="Park H.-J."/>
            <person name="Ramirez L."/>
            <person name="Alfaro M."/>
            <person name="Sun H."/>
            <person name="Tritt A."/>
            <person name="Yoshinaga Y."/>
            <person name="Zwiers L.-H."/>
            <person name="Turgeon B."/>
            <person name="Goodwin S."/>
            <person name="Spatafora J."/>
            <person name="Crous P."/>
            <person name="Grigoriev I."/>
        </authorList>
    </citation>
    <scope>NUCLEOTIDE SEQUENCE</scope>
    <source>
        <strain evidence="3">CBS 279.74</strain>
    </source>
</reference>